<dbReference type="EMBL" id="JANJQO010000010">
    <property type="protein sequence ID" value="KAJ2983975.1"/>
    <property type="molecule type" value="Genomic_DNA"/>
</dbReference>
<keyword evidence="2" id="KW-1185">Reference proteome</keyword>
<accession>A0ACC1NXH0</accession>
<proteinExistence type="predicted"/>
<dbReference type="Proteomes" id="UP001143910">
    <property type="component" value="Unassembled WGS sequence"/>
</dbReference>
<comment type="caution">
    <text evidence="1">The sequence shown here is derived from an EMBL/GenBank/DDBJ whole genome shotgun (WGS) entry which is preliminary data.</text>
</comment>
<protein>
    <submittedName>
        <fullName evidence="1">Uncharacterized protein</fullName>
    </submittedName>
</protein>
<gene>
    <name evidence="1" type="ORF">NQ176_g292</name>
</gene>
<evidence type="ECO:0000313" key="2">
    <source>
        <dbReference type="Proteomes" id="UP001143910"/>
    </source>
</evidence>
<evidence type="ECO:0000313" key="1">
    <source>
        <dbReference type="EMBL" id="KAJ2983975.1"/>
    </source>
</evidence>
<name>A0ACC1NXH0_9HYPO</name>
<sequence length="640" mass="71609">MDTNAPRQLHQLKESSLYTAHPSQSQLQNHQPRTSYLEHDSQANSHEYGASFPDNQHPDPPSGRFTEEWDASQRGSSIVDGHRSKNKLTMQRAASVTSYAAGDDTNLPIRSNTLKKKGSVRRTSSLGRSASRRSNRAGSVRSLALQSSLDPDEAHSVFFCPVPTSGNPTSALADRFQSWRKFLKDLISYFREIQGHYEQRAKSLIKLSNAANNVAAPTTFLKSAGIDDALQMLRSYNKVAVQEAQKAKDIEEDVILALTGLRSDLQQKIKEIKQLSGDFKNSVEKEMSSTSKAVSTLANVLDKNEVDSSATTGKQDPFLLRLAVDRQVERQIDEENYLHQAYLNLEGSGRELECIVVGEIQKAYNAYAGILKREADNAMNVVGELRDGPIAMPKDQEWIHFITHEDHVVDPTVPLRAPEQIHYPGQDHLAAQEIRAGLLERKSKYLKSYTAGWYVLSTTHLHEFKSADKGQAPIMSLYLPDQKVGSHSQDGSSSNKFILKGRQTGTMHRGHTWVFRAESHDTMLAWYEDVKALTETSPEERTQFVRTHSRSLSRSSRRSYREPELETVVNPEFAITVAQAISGATHGSAYSCFADGITGSLRPGLKADFVVCDLEPTPEQLINGYVQETWFEGRRVYKKE</sequence>
<reference evidence="1" key="1">
    <citation type="submission" date="2022-08" db="EMBL/GenBank/DDBJ databases">
        <title>Genome Sequence of Lecanicillium fungicola.</title>
        <authorList>
            <person name="Buettner E."/>
        </authorList>
    </citation>
    <scope>NUCLEOTIDE SEQUENCE</scope>
    <source>
        <strain evidence="1">Babe33</strain>
    </source>
</reference>
<organism evidence="1 2">
    <name type="scientific">Zarea fungicola</name>
    <dbReference type="NCBI Taxonomy" id="93591"/>
    <lineage>
        <taxon>Eukaryota</taxon>
        <taxon>Fungi</taxon>
        <taxon>Dikarya</taxon>
        <taxon>Ascomycota</taxon>
        <taxon>Pezizomycotina</taxon>
        <taxon>Sordariomycetes</taxon>
        <taxon>Hypocreomycetidae</taxon>
        <taxon>Hypocreales</taxon>
        <taxon>Cordycipitaceae</taxon>
        <taxon>Zarea</taxon>
    </lineage>
</organism>